<evidence type="ECO:0000313" key="3">
    <source>
        <dbReference type="Proteomes" id="UP001154282"/>
    </source>
</evidence>
<feature type="region of interest" description="Disordered" evidence="1">
    <location>
        <begin position="237"/>
        <end position="259"/>
    </location>
</feature>
<proteinExistence type="predicted"/>
<accession>A0AAV0K4N9</accession>
<feature type="region of interest" description="Disordered" evidence="1">
    <location>
        <begin position="725"/>
        <end position="746"/>
    </location>
</feature>
<feature type="compositionally biased region" description="Low complexity" evidence="1">
    <location>
        <begin position="684"/>
        <end position="700"/>
    </location>
</feature>
<evidence type="ECO:0000256" key="1">
    <source>
        <dbReference type="SAM" id="MobiDB-lite"/>
    </source>
</evidence>
<name>A0AAV0K4N9_9ROSI</name>
<reference evidence="2" key="1">
    <citation type="submission" date="2022-08" db="EMBL/GenBank/DDBJ databases">
        <authorList>
            <person name="Gutierrez-Valencia J."/>
        </authorList>
    </citation>
    <scope>NUCLEOTIDE SEQUENCE</scope>
</reference>
<comment type="caution">
    <text evidence="2">The sequence shown here is derived from an EMBL/GenBank/DDBJ whole genome shotgun (WGS) entry which is preliminary data.</text>
</comment>
<feature type="region of interest" description="Disordered" evidence="1">
    <location>
        <begin position="364"/>
        <end position="398"/>
    </location>
</feature>
<dbReference type="Proteomes" id="UP001154282">
    <property type="component" value="Unassembled WGS sequence"/>
</dbReference>
<sequence length="746" mass="79890">MHAPLFFSPPLSSLSAADKRPLSTQSISTPAALPLFFQIVDSPSQFPPQFCWFMDAVELNYPVGVAAAAVGASKLVGSERVGRDRVAVFGVEPLVKPARGLRDAGEGSSVNALISAPWNNGPTIEVCKKNSEASNNHRDDLSKHLFSSETSSPSWLLKCDEGKVNRKAGRVSKGGSGSAKRPRTSLVEDAAGLTGIDDTKDLLGKLRSCLKKCNSHVFLLITPRFCMYAADKTQFARQRNNSSGRRGDRRNSKISPKAKYDPFSVKGSFPSFSSTAGANNFSVLYGLKTDVHDIADLVDDLSLNDLLSGTYQCRSLGKEKGKKPANSTECLLQSLRKACSILQVPKPFPTQNATVIDNSLNDTTGICPPNSLPRSVSGNTAETTPTDLSSSYKDSCSKPESSAQLLDFQFDQPKDTLQGLALGPSKDLESLLQDAGKPAASSRSTAPDPRPGQQLASLASLPPFPWSQNFGGHCRAYSDSAKLLTSRSTCQGRWAKIDNCIRCIGAPSTSFTNLESLAYDEALVPSSGPKLESDYRSAAASMSCTCNHSLSTTLTSLTSQVSSESGGDMKTIGKAEHCPKLVAAAQTLVDIAAHGSKSLINHEKTMKWPKQPSQKAMKACKLKSNEKHDLFIASTSLVVGLVASDRMIRGGTMDQVMPSKRPKLSTVENKRYPGHINGSIRKGSSLLWSTPKSSRSSSSKPLEDSITGSRHSAAYVLQKTCMMPPPAKALGRSCGSSSQPKVRKLM</sequence>
<protein>
    <submittedName>
        <fullName evidence="2">Uncharacterized protein</fullName>
    </submittedName>
</protein>
<feature type="compositionally biased region" description="Polar residues" evidence="1">
    <location>
        <begin position="372"/>
        <end position="398"/>
    </location>
</feature>
<feature type="region of interest" description="Disordered" evidence="1">
    <location>
        <begin position="431"/>
        <end position="458"/>
    </location>
</feature>
<dbReference type="PANTHER" id="PTHR36723:SF1">
    <property type="entry name" value="F22C12.19"/>
    <property type="match status" value="1"/>
</dbReference>
<feature type="region of interest" description="Disordered" evidence="1">
    <location>
        <begin position="683"/>
        <end position="708"/>
    </location>
</feature>
<dbReference type="PANTHER" id="PTHR36723">
    <property type="entry name" value="F22C12.19"/>
    <property type="match status" value="1"/>
</dbReference>
<dbReference type="EMBL" id="CAMGYJ010000005">
    <property type="protein sequence ID" value="CAI0417068.1"/>
    <property type="molecule type" value="Genomic_DNA"/>
</dbReference>
<dbReference type="AlphaFoldDB" id="A0AAV0K4N9"/>
<evidence type="ECO:0000313" key="2">
    <source>
        <dbReference type="EMBL" id="CAI0417068.1"/>
    </source>
</evidence>
<organism evidence="2 3">
    <name type="scientific">Linum tenue</name>
    <dbReference type="NCBI Taxonomy" id="586396"/>
    <lineage>
        <taxon>Eukaryota</taxon>
        <taxon>Viridiplantae</taxon>
        <taxon>Streptophyta</taxon>
        <taxon>Embryophyta</taxon>
        <taxon>Tracheophyta</taxon>
        <taxon>Spermatophyta</taxon>
        <taxon>Magnoliopsida</taxon>
        <taxon>eudicotyledons</taxon>
        <taxon>Gunneridae</taxon>
        <taxon>Pentapetalae</taxon>
        <taxon>rosids</taxon>
        <taxon>fabids</taxon>
        <taxon>Malpighiales</taxon>
        <taxon>Linaceae</taxon>
        <taxon>Linum</taxon>
    </lineage>
</organism>
<gene>
    <name evidence="2" type="ORF">LITE_LOCUS17184</name>
</gene>
<keyword evidence="3" id="KW-1185">Reference proteome</keyword>